<dbReference type="RefSeq" id="WP_197705443.1">
    <property type="nucleotide sequence ID" value="NZ_AP018316.1"/>
</dbReference>
<organism evidence="2 3">
    <name type="scientific">Dolichospermum compactum NIES-806</name>
    <dbReference type="NCBI Taxonomy" id="1973481"/>
    <lineage>
        <taxon>Bacteria</taxon>
        <taxon>Bacillati</taxon>
        <taxon>Cyanobacteriota</taxon>
        <taxon>Cyanophyceae</taxon>
        <taxon>Nostocales</taxon>
        <taxon>Aphanizomenonaceae</taxon>
        <taxon>Dolichospermum</taxon>
        <taxon>Dolichospermum compactum</taxon>
    </lineage>
</organism>
<evidence type="ECO:0000259" key="1">
    <source>
        <dbReference type="Pfam" id="PF13614"/>
    </source>
</evidence>
<dbReference type="SUPFAM" id="SSF52540">
    <property type="entry name" value="P-loop containing nucleoside triphosphate hydrolases"/>
    <property type="match status" value="1"/>
</dbReference>
<gene>
    <name evidence="2" type="ORF">NIES806_28370</name>
</gene>
<dbReference type="EMBL" id="AP018316">
    <property type="protein sequence ID" value="BAZ86621.1"/>
    <property type="molecule type" value="Genomic_DNA"/>
</dbReference>
<dbReference type="PANTHER" id="PTHR13696:SF52">
    <property type="entry name" value="PARA FAMILY PROTEIN CT_582"/>
    <property type="match status" value="1"/>
</dbReference>
<dbReference type="PANTHER" id="PTHR13696">
    <property type="entry name" value="P-LOOP CONTAINING NUCLEOSIDE TRIPHOSPHATE HYDROLASE"/>
    <property type="match status" value="1"/>
</dbReference>
<proteinExistence type="predicted"/>
<dbReference type="KEGG" id="dcm:NIES806_28370"/>
<dbReference type="AlphaFoldDB" id="A0A1Z4V4Z1"/>
<dbReference type="InterPro" id="IPR027417">
    <property type="entry name" value="P-loop_NTPase"/>
</dbReference>
<dbReference type="InterPro" id="IPR050678">
    <property type="entry name" value="DNA_Partitioning_ATPase"/>
</dbReference>
<keyword evidence="3" id="KW-1185">Reference proteome</keyword>
<dbReference type="InterPro" id="IPR025669">
    <property type="entry name" value="AAA_dom"/>
</dbReference>
<dbReference type="Gene3D" id="3.40.50.300">
    <property type="entry name" value="P-loop containing nucleotide triphosphate hydrolases"/>
    <property type="match status" value="1"/>
</dbReference>
<protein>
    <recommendedName>
        <fullName evidence="1">AAA domain-containing protein</fullName>
    </recommendedName>
</protein>
<dbReference type="NCBIfam" id="NF047398">
    <property type="entry name" value="AAA_KGGVGR"/>
    <property type="match status" value="1"/>
</dbReference>
<reference evidence="2 3" key="1">
    <citation type="submission" date="2017-06" db="EMBL/GenBank/DDBJ databases">
        <title>Genome sequencing of cyanobaciteial culture collection at National Institute for Environmental Studies (NIES).</title>
        <authorList>
            <person name="Hirose Y."/>
            <person name="Shimura Y."/>
            <person name="Fujisawa T."/>
            <person name="Nakamura Y."/>
            <person name="Kawachi M."/>
        </authorList>
    </citation>
    <scope>NUCLEOTIDE SEQUENCE [LARGE SCALE GENOMIC DNA]</scope>
    <source>
        <strain evidence="2 3">NIES-806</strain>
    </source>
</reference>
<feature type="domain" description="AAA" evidence="1">
    <location>
        <begin position="153"/>
        <end position="305"/>
    </location>
</feature>
<accession>A0A1Z4V4Z1</accession>
<dbReference type="Pfam" id="PF13614">
    <property type="entry name" value="AAA_31"/>
    <property type="match status" value="1"/>
</dbReference>
<dbReference type="CDD" id="cd02042">
    <property type="entry name" value="ParAB_family"/>
    <property type="match status" value="1"/>
</dbReference>
<evidence type="ECO:0000313" key="2">
    <source>
        <dbReference type="EMBL" id="BAZ86621.1"/>
    </source>
</evidence>
<sequence>MMISFSETFDKVRECFNDESIVNTLGRKLDSVTIIRDVNGKIRIFLESLENNTPLENNTIEELETTDLKTLLSTKLGKYYGNDIWLPRRNNDAYQSLIKTIKDERVFASWDNGSSPRWYILERHIAKQAWIDNNVGEQPWTEAVVYQKYKPAIISFFSFKGGVGRTSSLVATALTLARNGHRVAIVDLDLEAPGLATIFSPDNPDNPNNPNNPGVIDYLLEKKIQEQDWKLRTHLISINERILLDDNGESIQLLPAGTVDKNYLEKLARLDFQNLVNGELESTMVSMLKELESAVRPLDFILMDARAGFHDIGGLAIAKLSHAAVIFGTQSRQSWAGLTHVIRHLASPGVDERLPLILVHSMAPATGIPGRETELTEFREQAYDLFRENYYSEDEDVPDANNREEPFFPLVVPYQESLRGDIALFSRNSTPEESTRLSKLAEIMTNSPYKEIAEKLCNLFGREFQKNN</sequence>
<evidence type="ECO:0000313" key="3">
    <source>
        <dbReference type="Proteomes" id="UP000218702"/>
    </source>
</evidence>
<name>A0A1Z4V4Z1_9CYAN</name>
<dbReference type="Proteomes" id="UP000218702">
    <property type="component" value="Chromosome"/>
</dbReference>